<organism evidence="1 2">
    <name type="scientific">Candidatus Nitrososphaera evergladensis SR1</name>
    <dbReference type="NCBI Taxonomy" id="1459636"/>
    <lineage>
        <taxon>Archaea</taxon>
        <taxon>Nitrososphaerota</taxon>
        <taxon>Nitrososphaeria</taxon>
        <taxon>Nitrososphaerales</taxon>
        <taxon>Nitrososphaeraceae</taxon>
        <taxon>Nitrososphaera</taxon>
    </lineage>
</organism>
<evidence type="ECO:0000313" key="1">
    <source>
        <dbReference type="EMBL" id="AIF83588.1"/>
    </source>
</evidence>
<proteinExistence type="predicted"/>
<dbReference type="HOGENOM" id="CLU_1521800_0_0_2"/>
<evidence type="ECO:0000313" key="2">
    <source>
        <dbReference type="Proteomes" id="UP000028194"/>
    </source>
</evidence>
<keyword evidence="2" id="KW-1185">Reference proteome</keyword>
<gene>
    <name evidence="1" type="ORF">NTE_01525</name>
</gene>
<accession>A0A075MQV4</accession>
<dbReference type="STRING" id="1459636.NTE_01525"/>
<dbReference type="eggNOG" id="arCOG04362">
    <property type="taxonomic scope" value="Archaea"/>
</dbReference>
<sequence>MAVVVVAFTKKPTGFSMRREDSLSWSLKVKNWSYAQLAMQDSELLIASTFKVLGDKMACNLLVASASDTGVHPIAAMKKMALTRKQFYSRLARLKKLKLIKKMGENYVPTLQGLLVVNNLLPMMREIIESRWKIDSIDKLMTDKEFTNSHVEEIIDTLLRGSALRKEVLSILQKAE</sequence>
<reference evidence="1 2" key="1">
    <citation type="journal article" date="2014" name="PLoS ONE">
        <title>Genome Sequence of Candidatus Nitrososphaera evergladensis from Group I.1b Enriched from Everglades Soil Reveals Novel Genomic Features of the Ammonia-Oxidizing Archaea.</title>
        <authorList>
            <person name="Zhalnina K.V."/>
            <person name="Dias R."/>
            <person name="Leonard M.T."/>
            <person name="Dorr de Quadros P."/>
            <person name="Camargo F.A."/>
            <person name="Drew J.C."/>
            <person name="Farmerie W.G."/>
            <person name="Daroub S.H."/>
            <person name="Triplett E.W."/>
        </authorList>
    </citation>
    <scope>NUCLEOTIDE SEQUENCE [LARGE SCALE GENOMIC DNA]</scope>
    <source>
        <strain evidence="1 2">SR1</strain>
    </source>
</reference>
<dbReference type="KEGG" id="nev:NTE_01525"/>
<dbReference type="Proteomes" id="UP000028194">
    <property type="component" value="Chromosome"/>
</dbReference>
<name>A0A075MQV4_9ARCH</name>
<protein>
    <submittedName>
        <fullName evidence="1">Uncharacterized protein</fullName>
    </submittedName>
</protein>
<dbReference type="AlphaFoldDB" id="A0A075MQV4"/>
<dbReference type="EMBL" id="CP007174">
    <property type="protein sequence ID" value="AIF83588.1"/>
    <property type="molecule type" value="Genomic_DNA"/>
</dbReference>